<keyword evidence="1" id="KW-0812">Transmembrane</keyword>
<dbReference type="AlphaFoldDB" id="A0AAJ0HP17"/>
<reference evidence="2" key="2">
    <citation type="submission" date="2023-06" db="EMBL/GenBank/DDBJ databases">
        <authorList>
            <consortium name="Lawrence Berkeley National Laboratory"/>
            <person name="Haridas S."/>
            <person name="Hensen N."/>
            <person name="Bonometti L."/>
            <person name="Westerberg I."/>
            <person name="Brannstrom I.O."/>
            <person name="Guillou S."/>
            <person name="Cros-Aarteil S."/>
            <person name="Calhoun S."/>
            <person name="Kuo A."/>
            <person name="Mondo S."/>
            <person name="Pangilinan J."/>
            <person name="Riley R."/>
            <person name="Labutti K."/>
            <person name="Andreopoulos B."/>
            <person name="Lipzen A."/>
            <person name="Chen C."/>
            <person name="Yanf M."/>
            <person name="Daum C."/>
            <person name="Ng V."/>
            <person name="Clum A."/>
            <person name="Steindorff A."/>
            <person name="Ohm R."/>
            <person name="Martin F."/>
            <person name="Silar P."/>
            <person name="Natvig D."/>
            <person name="Lalanne C."/>
            <person name="Gautier V."/>
            <person name="Ament-Velasquez S.L."/>
            <person name="Kruys A."/>
            <person name="Hutchinson M.I."/>
            <person name="Powell A.J."/>
            <person name="Barry K."/>
            <person name="Miller A.N."/>
            <person name="Grigoriev I.V."/>
            <person name="Debuchy R."/>
            <person name="Gladieux P."/>
            <person name="Thoren M.H."/>
            <person name="Johannesson H."/>
        </authorList>
    </citation>
    <scope>NUCLEOTIDE SEQUENCE</scope>
    <source>
        <strain evidence="2">CBS 955.72</strain>
    </source>
</reference>
<dbReference type="EMBL" id="JAUIQD010000003">
    <property type="protein sequence ID" value="KAK3358163.1"/>
    <property type="molecule type" value="Genomic_DNA"/>
</dbReference>
<keyword evidence="3" id="KW-1185">Reference proteome</keyword>
<evidence type="ECO:0000256" key="1">
    <source>
        <dbReference type="SAM" id="Phobius"/>
    </source>
</evidence>
<feature type="transmembrane region" description="Helical" evidence="1">
    <location>
        <begin position="195"/>
        <end position="215"/>
    </location>
</feature>
<feature type="transmembrane region" description="Helical" evidence="1">
    <location>
        <begin position="155"/>
        <end position="175"/>
    </location>
</feature>
<name>A0AAJ0HP17_9PEZI</name>
<protein>
    <submittedName>
        <fullName evidence="2">Uncharacterized protein</fullName>
    </submittedName>
</protein>
<dbReference type="Proteomes" id="UP001275084">
    <property type="component" value="Unassembled WGS sequence"/>
</dbReference>
<feature type="transmembrane region" description="Helical" evidence="1">
    <location>
        <begin position="227"/>
        <end position="249"/>
    </location>
</feature>
<reference evidence="2" key="1">
    <citation type="journal article" date="2023" name="Mol. Phylogenet. Evol.">
        <title>Genome-scale phylogeny and comparative genomics of the fungal order Sordariales.</title>
        <authorList>
            <person name="Hensen N."/>
            <person name="Bonometti L."/>
            <person name="Westerberg I."/>
            <person name="Brannstrom I.O."/>
            <person name="Guillou S."/>
            <person name="Cros-Aarteil S."/>
            <person name="Calhoun S."/>
            <person name="Haridas S."/>
            <person name="Kuo A."/>
            <person name="Mondo S."/>
            <person name="Pangilinan J."/>
            <person name="Riley R."/>
            <person name="LaButti K."/>
            <person name="Andreopoulos B."/>
            <person name="Lipzen A."/>
            <person name="Chen C."/>
            <person name="Yan M."/>
            <person name="Daum C."/>
            <person name="Ng V."/>
            <person name="Clum A."/>
            <person name="Steindorff A."/>
            <person name="Ohm R.A."/>
            <person name="Martin F."/>
            <person name="Silar P."/>
            <person name="Natvig D.O."/>
            <person name="Lalanne C."/>
            <person name="Gautier V."/>
            <person name="Ament-Velasquez S.L."/>
            <person name="Kruys A."/>
            <person name="Hutchinson M.I."/>
            <person name="Powell A.J."/>
            <person name="Barry K."/>
            <person name="Miller A.N."/>
            <person name="Grigoriev I.V."/>
            <person name="Debuchy R."/>
            <person name="Gladieux P."/>
            <person name="Hiltunen Thoren M."/>
            <person name="Johannesson H."/>
        </authorList>
    </citation>
    <scope>NUCLEOTIDE SEQUENCE</scope>
    <source>
        <strain evidence="2">CBS 955.72</strain>
    </source>
</reference>
<gene>
    <name evidence="2" type="ORF">B0T25DRAFT_177344</name>
</gene>
<feature type="transmembrane region" description="Helical" evidence="1">
    <location>
        <begin position="103"/>
        <end position="122"/>
    </location>
</feature>
<evidence type="ECO:0000313" key="2">
    <source>
        <dbReference type="EMBL" id="KAK3358163.1"/>
    </source>
</evidence>
<accession>A0AAJ0HP17</accession>
<organism evidence="2 3">
    <name type="scientific">Lasiosphaeria hispida</name>
    <dbReference type="NCBI Taxonomy" id="260671"/>
    <lineage>
        <taxon>Eukaryota</taxon>
        <taxon>Fungi</taxon>
        <taxon>Dikarya</taxon>
        <taxon>Ascomycota</taxon>
        <taxon>Pezizomycotina</taxon>
        <taxon>Sordariomycetes</taxon>
        <taxon>Sordariomycetidae</taxon>
        <taxon>Sordariales</taxon>
        <taxon>Lasiosphaeriaceae</taxon>
        <taxon>Lasiosphaeria</taxon>
    </lineage>
</organism>
<comment type="caution">
    <text evidence="2">The sequence shown here is derived from an EMBL/GenBank/DDBJ whole genome shotgun (WGS) entry which is preliminary data.</text>
</comment>
<feature type="transmembrane region" description="Helical" evidence="1">
    <location>
        <begin position="20"/>
        <end position="40"/>
    </location>
</feature>
<evidence type="ECO:0000313" key="3">
    <source>
        <dbReference type="Proteomes" id="UP001275084"/>
    </source>
</evidence>
<feature type="transmembrane region" description="Helical" evidence="1">
    <location>
        <begin position="71"/>
        <end position="91"/>
    </location>
</feature>
<keyword evidence="1" id="KW-1133">Transmembrane helix</keyword>
<feature type="transmembrane region" description="Helical" evidence="1">
    <location>
        <begin position="45"/>
        <end position="65"/>
    </location>
</feature>
<keyword evidence="1" id="KW-0472">Membrane</keyword>
<proteinExistence type="predicted"/>
<sequence>MDTATTAGCELNGNADFYGLGIRLGIYLQWVSTLLVTLFLPEEEAVYCSINIILQVAIAATVALLTTQTKLLAVEAVIAFWLQFGALSSLTGDGISPFGTATGTARMLIYTAVCAYGCWFWYGGAARLLQTGCAAVAFFGRAALTSWFQPFCRTASITGLVVCFALLLVSGWQYVHGHDIGDDQRLRQRPTTDVLFLLLSIFIIAMSVVSVEYLIRANSMSELDDFFAVGQLIPFLIGLFGLVNTLVSISRQGRMLRPRCWVILWKHLS</sequence>